<dbReference type="Gene3D" id="3.50.4.10">
    <property type="entry name" value="Hepatocyte Growth Factor"/>
    <property type="match status" value="1"/>
</dbReference>
<dbReference type="Pfam" id="PF00024">
    <property type="entry name" value="PAN_1"/>
    <property type="match status" value="1"/>
</dbReference>
<protein>
    <recommendedName>
        <fullName evidence="3">Apple domain-containing protein</fullName>
    </recommendedName>
</protein>
<name>A0A6C0E788_9ZZZZ</name>
<organism evidence="4">
    <name type="scientific">viral metagenome</name>
    <dbReference type="NCBI Taxonomy" id="1070528"/>
    <lineage>
        <taxon>unclassified sequences</taxon>
        <taxon>metagenomes</taxon>
        <taxon>organismal metagenomes</taxon>
    </lineage>
</organism>
<keyword evidence="2" id="KW-0812">Transmembrane</keyword>
<keyword evidence="2" id="KW-1133">Transmembrane helix</keyword>
<evidence type="ECO:0000256" key="2">
    <source>
        <dbReference type="SAM" id="Phobius"/>
    </source>
</evidence>
<feature type="coiled-coil region" evidence="1">
    <location>
        <begin position="138"/>
        <end position="218"/>
    </location>
</feature>
<dbReference type="EMBL" id="MN739740">
    <property type="protein sequence ID" value="QHT24119.1"/>
    <property type="molecule type" value="Genomic_DNA"/>
</dbReference>
<evidence type="ECO:0000256" key="1">
    <source>
        <dbReference type="SAM" id="Coils"/>
    </source>
</evidence>
<dbReference type="InterPro" id="IPR003609">
    <property type="entry name" value="Pan_app"/>
</dbReference>
<feature type="domain" description="Apple" evidence="3">
    <location>
        <begin position="75"/>
        <end position="111"/>
    </location>
</feature>
<accession>A0A6C0E788</accession>
<keyword evidence="1" id="KW-0175">Coiled coil</keyword>
<keyword evidence="2" id="KW-0472">Membrane</keyword>
<evidence type="ECO:0000313" key="4">
    <source>
        <dbReference type="EMBL" id="QHT24119.1"/>
    </source>
</evidence>
<sequence>MVESSNTDVSSVILHLETLTTKYDQLLLKYKRAQAEYILFLKESPSKGQTTDPTRNFIRKTASNYKTATLLTNNRVDNINKCEAVCAANPLCTGATYSTKGSTCFTYGGAETKDVDNSNDGRVRAWAWETSILPAPTKKSMSENLTNLNDQLISLNDQILQAINANKPTYKSQLDEREVQKESITKNGEKLKKELDELKKIQEEHQELEEKNAESKIVLTQNHYIYIAVFIISLLILFILFKFVFGSSGGPVPSQVAPASGIY</sequence>
<feature type="transmembrane region" description="Helical" evidence="2">
    <location>
        <begin position="224"/>
        <end position="245"/>
    </location>
</feature>
<dbReference type="AlphaFoldDB" id="A0A6C0E788"/>
<proteinExistence type="predicted"/>
<evidence type="ECO:0000259" key="3">
    <source>
        <dbReference type="Pfam" id="PF00024"/>
    </source>
</evidence>
<reference evidence="4" key="1">
    <citation type="journal article" date="2020" name="Nature">
        <title>Giant virus diversity and host interactions through global metagenomics.</title>
        <authorList>
            <person name="Schulz F."/>
            <person name="Roux S."/>
            <person name="Paez-Espino D."/>
            <person name="Jungbluth S."/>
            <person name="Walsh D.A."/>
            <person name="Denef V.J."/>
            <person name="McMahon K.D."/>
            <person name="Konstantinidis K.T."/>
            <person name="Eloe-Fadrosh E.A."/>
            <person name="Kyrpides N.C."/>
            <person name="Woyke T."/>
        </authorList>
    </citation>
    <scope>NUCLEOTIDE SEQUENCE</scope>
    <source>
        <strain evidence="4">GVMAG-M-3300023179-132</strain>
    </source>
</reference>